<dbReference type="Gene3D" id="3.30.710.10">
    <property type="entry name" value="Potassium Channel Kv1.1, Chain A"/>
    <property type="match status" value="1"/>
</dbReference>
<accession>A0ABR0EXK6</accession>
<dbReference type="InterPro" id="IPR011333">
    <property type="entry name" value="SKP1/BTB/POZ_sf"/>
</dbReference>
<dbReference type="PANTHER" id="PTHR47843:SF2">
    <property type="entry name" value="BTB DOMAIN-CONTAINING PROTEIN"/>
    <property type="match status" value="1"/>
</dbReference>
<dbReference type="SUPFAM" id="SSF54695">
    <property type="entry name" value="POZ domain"/>
    <property type="match status" value="1"/>
</dbReference>
<comment type="caution">
    <text evidence="3">The sequence shown here is derived from an EMBL/GenBank/DDBJ whole genome shotgun (WGS) entry which is preliminary data.</text>
</comment>
<feature type="compositionally biased region" description="Acidic residues" evidence="1">
    <location>
        <begin position="237"/>
        <end position="249"/>
    </location>
</feature>
<dbReference type="PANTHER" id="PTHR47843">
    <property type="entry name" value="BTB DOMAIN-CONTAINING PROTEIN-RELATED"/>
    <property type="match status" value="1"/>
</dbReference>
<dbReference type="Proteomes" id="UP001305779">
    <property type="component" value="Unassembled WGS sequence"/>
</dbReference>
<keyword evidence="4" id="KW-1185">Reference proteome</keyword>
<evidence type="ECO:0000313" key="4">
    <source>
        <dbReference type="Proteomes" id="UP001305779"/>
    </source>
</evidence>
<name>A0ABR0EXK6_ZASCE</name>
<dbReference type="CDD" id="cd18186">
    <property type="entry name" value="BTB_POZ_ZBTB_KLHL-like"/>
    <property type="match status" value="1"/>
</dbReference>
<organism evidence="3 4">
    <name type="scientific">Zasmidium cellare</name>
    <name type="common">Wine cellar mold</name>
    <name type="synonym">Racodium cellare</name>
    <dbReference type="NCBI Taxonomy" id="395010"/>
    <lineage>
        <taxon>Eukaryota</taxon>
        <taxon>Fungi</taxon>
        <taxon>Dikarya</taxon>
        <taxon>Ascomycota</taxon>
        <taxon>Pezizomycotina</taxon>
        <taxon>Dothideomycetes</taxon>
        <taxon>Dothideomycetidae</taxon>
        <taxon>Mycosphaerellales</taxon>
        <taxon>Mycosphaerellaceae</taxon>
        <taxon>Zasmidium</taxon>
    </lineage>
</organism>
<reference evidence="3 4" key="1">
    <citation type="journal article" date="2023" name="G3 (Bethesda)">
        <title>A chromosome-level genome assembly of Zasmidium syzygii isolated from banana leaves.</title>
        <authorList>
            <person name="van Westerhoven A.C."/>
            <person name="Mehrabi R."/>
            <person name="Talebi R."/>
            <person name="Steentjes M.B.F."/>
            <person name="Corcolon B."/>
            <person name="Chong P.A."/>
            <person name="Kema G.H.J."/>
            <person name="Seidl M.F."/>
        </authorList>
    </citation>
    <scope>NUCLEOTIDE SEQUENCE [LARGE SCALE GENOMIC DNA]</scope>
    <source>
        <strain evidence="3 4">P124</strain>
    </source>
</reference>
<sequence>MADDRERPLHELLSHDMVDIYVGPSNTHWVLHEKLLCYRSRFFRNIFFNKSGDRKNRFFGLPDEDDDPFRLFVGWLYSERLPPPKQEEDLSPLLDMYLMAEKWEIKRLIVEVLDVVRNWYHETDTWPSLRRVQYIYSNTAAESPMRQLLVSCVARMLALGQGVPQHWQNALTKNGQLAVDIILNVQKWKIEKEKIPDAREENVVGFAEEAQEKGLKMEDDQEVAGGVNGNGKKKEEKDEESEEEVDLDNTIDWGEGLTWSGDVSVLGVQSEAGAVNGS</sequence>
<gene>
    <name evidence="3" type="ORF">PRZ48_003873</name>
</gene>
<feature type="region of interest" description="Disordered" evidence="1">
    <location>
        <begin position="211"/>
        <end position="256"/>
    </location>
</feature>
<feature type="domain" description="BTB" evidence="2">
    <location>
        <begin position="18"/>
        <end position="85"/>
    </location>
</feature>
<dbReference type="EMBL" id="JAXOVC010000002">
    <property type="protein sequence ID" value="KAK4505908.1"/>
    <property type="molecule type" value="Genomic_DNA"/>
</dbReference>
<evidence type="ECO:0000259" key="2">
    <source>
        <dbReference type="PROSITE" id="PS50097"/>
    </source>
</evidence>
<protein>
    <recommendedName>
        <fullName evidence="2">BTB domain-containing protein</fullName>
    </recommendedName>
</protein>
<dbReference type="PROSITE" id="PS50097">
    <property type="entry name" value="BTB"/>
    <property type="match status" value="1"/>
</dbReference>
<dbReference type="Pfam" id="PF00651">
    <property type="entry name" value="BTB"/>
    <property type="match status" value="1"/>
</dbReference>
<evidence type="ECO:0000313" key="3">
    <source>
        <dbReference type="EMBL" id="KAK4505908.1"/>
    </source>
</evidence>
<evidence type="ECO:0000256" key="1">
    <source>
        <dbReference type="SAM" id="MobiDB-lite"/>
    </source>
</evidence>
<proteinExistence type="predicted"/>
<dbReference type="InterPro" id="IPR000210">
    <property type="entry name" value="BTB/POZ_dom"/>
</dbReference>